<dbReference type="Gene3D" id="1.10.150.20">
    <property type="entry name" value="5' to 3' exonuclease, C-terminal subdomain"/>
    <property type="match status" value="1"/>
</dbReference>
<proteinExistence type="predicted"/>
<sequence length="64" mass="6582">MTSSLDTLPKIGAPAIRALHGAGYTALRELVGVPRADLAKLHGMGPKALAILQAALEEHKLGLG</sequence>
<reference evidence="1 2" key="1">
    <citation type="submission" date="2018-05" db="EMBL/GenBank/DDBJ databases">
        <title>Micromonospora from Atacama Desert.</title>
        <authorList>
            <person name="Carro L."/>
            <person name="Goodfellow M."/>
            <person name="Klenk H.-P."/>
        </authorList>
    </citation>
    <scope>NUCLEOTIDE SEQUENCE [LARGE SCALE GENOMIC DNA]</scope>
    <source>
        <strain evidence="1 2">LB39</strain>
    </source>
</reference>
<accession>A0A3N9WBP4</accession>
<organism evidence="1 2">
    <name type="scientific">Micromonospora inaquosa</name>
    <dbReference type="NCBI Taxonomy" id="2203716"/>
    <lineage>
        <taxon>Bacteria</taxon>
        <taxon>Bacillati</taxon>
        <taxon>Actinomycetota</taxon>
        <taxon>Actinomycetes</taxon>
        <taxon>Micromonosporales</taxon>
        <taxon>Micromonosporaceae</taxon>
        <taxon>Micromonospora</taxon>
    </lineage>
</organism>
<keyword evidence="1" id="KW-0238">DNA-binding</keyword>
<protein>
    <submittedName>
        <fullName evidence="1">DNA-binding protein</fullName>
    </submittedName>
</protein>
<dbReference type="OrthoDB" id="7950977at2"/>
<dbReference type="AlphaFoldDB" id="A0A3N9WBP4"/>
<comment type="caution">
    <text evidence="1">The sequence shown here is derived from an EMBL/GenBank/DDBJ whole genome shotgun (WGS) entry which is preliminary data.</text>
</comment>
<gene>
    <name evidence="1" type="ORF">DLJ59_27540</name>
</gene>
<evidence type="ECO:0000313" key="2">
    <source>
        <dbReference type="Proteomes" id="UP000282312"/>
    </source>
</evidence>
<evidence type="ECO:0000313" key="1">
    <source>
        <dbReference type="EMBL" id="RQW98295.1"/>
    </source>
</evidence>
<dbReference type="RefSeq" id="WP_124775963.1">
    <property type="nucleotide sequence ID" value="NZ_QGSZ01000300.1"/>
</dbReference>
<name>A0A3N9WBP4_9ACTN</name>
<keyword evidence="2" id="KW-1185">Reference proteome</keyword>
<dbReference type="EMBL" id="QGSZ01000300">
    <property type="protein sequence ID" value="RQW98295.1"/>
    <property type="molecule type" value="Genomic_DNA"/>
</dbReference>
<dbReference type="GO" id="GO:0003677">
    <property type="term" value="F:DNA binding"/>
    <property type="evidence" value="ECO:0007669"/>
    <property type="project" value="UniProtKB-KW"/>
</dbReference>
<dbReference type="Proteomes" id="UP000282312">
    <property type="component" value="Unassembled WGS sequence"/>
</dbReference>
<dbReference type="SUPFAM" id="SSF47789">
    <property type="entry name" value="C-terminal domain of RNA polymerase alpha subunit"/>
    <property type="match status" value="1"/>
</dbReference>